<proteinExistence type="predicted"/>
<dbReference type="Proteomes" id="UP000189670">
    <property type="component" value="Unassembled WGS sequence"/>
</dbReference>
<reference evidence="3" key="1">
    <citation type="submission" date="2012-11" db="EMBL/GenBank/DDBJ databases">
        <authorList>
            <person name="Lucero-Rivera Y.E."/>
            <person name="Tovar-Ramirez D."/>
        </authorList>
    </citation>
    <scope>NUCLEOTIDE SEQUENCE [LARGE SCALE GENOMIC DNA]</scope>
    <source>
        <strain evidence="3">Araruama</strain>
    </source>
</reference>
<sequence length="152" mass="17218">MAGIMDNNNSTETQKKVSKEDMDIFRKALDMLVPDVLKKALVLGVSGEFFSEDTIRKMLSDIQMPSDLVQYVIQQTAKSKNELIRIVAEEIRNIIVQAQLGEQVKKFIKGFKINIKLEVSFDPRNDEQSVEGSKINNQTGSKKNNIQIRSKS</sequence>
<organism evidence="2 3">
    <name type="scientific">Candidatus Magnetoglobus multicellularis str. Araruama</name>
    <dbReference type="NCBI Taxonomy" id="890399"/>
    <lineage>
        <taxon>Bacteria</taxon>
        <taxon>Pseudomonadati</taxon>
        <taxon>Thermodesulfobacteriota</taxon>
        <taxon>Desulfobacteria</taxon>
        <taxon>Desulfobacterales</taxon>
        <taxon>Desulfobacteraceae</taxon>
        <taxon>Candidatus Magnetoglobus</taxon>
    </lineage>
</organism>
<name>A0A1V1PHZ7_9BACT</name>
<dbReference type="AlphaFoldDB" id="A0A1V1PHZ7"/>
<evidence type="ECO:0000313" key="3">
    <source>
        <dbReference type="Proteomes" id="UP000189670"/>
    </source>
</evidence>
<accession>A0A1V1PHZ7</accession>
<evidence type="ECO:0000313" key="2">
    <source>
        <dbReference type="EMBL" id="ETR74497.1"/>
    </source>
</evidence>
<comment type="caution">
    <text evidence="2">The sequence shown here is derived from an EMBL/GenBank/DDBJ whole genome shotgun (WGS) entry which is preliminary data.</text>
</comment>
<dbReference type="EMBL" id="ATBP01000006">
    <property type="protein sequence ID" value="ETR74497.1"/>
    <property type="molecule type" value="Genomic_DNA"/>
</dbReference>
<feature type="compositionally biased region" description="Polar residues" evidence="1">
    <location>
        <begin position="130"/>
        <end position="152"/>
    </location>
</feature>
<gene>
    <name evidence="2" type="ORF">OMM_00190</name>
</gene>
<feature type="region of interest" description="Disordered" evidence="1">
    <location>
        <begin position="126"/>
        <end position="152"/>
    </location>
</feature>
<evidence type="ECO:0000256" key="1">
    <source>
        <dbReference type="SAM" id="MobiDB-lite"/>
    </source>
</evidence>
<protein>
    <submittedName>
        <fullName evidence="2">Uncharacterized protein</fullName>
    </submittedName>
</protein>